<accession>A0A089HPC1</accession>
<proteinExistence type="inferred from homology"/>
<dbReference type="PRINTS" id="PR00599">
    <property type="entry name" value="MAPEPTIDASE"/>
</dbReference>
<reference evidence="9 10" key="1">
    <citation type="submission" date="2014-08" db="EMBL/GenBank/DDBJ databases">
        <title>Comparative genomics of the Paenibacillus odorifer group.</title>
        <authorList>
            <person name="den Bakker H.C."/>
            <person name="Tsai Y.-C."/>
            <person name="Martin N."/>
            <person name="Korlach J."/>
            <person name="Wiedmann M."/>
        </authorList>
    </citation>
    <scope>NUCLEOTIDE SEQUENCE [LARGE SCALE GENOMIC DNA]</scope>
    <source>
        <strain evidence="9 10">DSM 1735</strain>
    </source>
</reference>
<dbReference type="InterPro" id="IPR002467">
    <property type="entry name" value="Pept_M24A_MAP1"/>
</dbReference>
<dbReference type="InterPro" id="IPR000994">
    <property type="entry name" value="Pept_M24"/>
</dbReference>
<keyword evidence="4 6" id="KW-0479">Metal-binding</keyword>
<dbReference type="Gene3D" id="3.90.230.10">
    <property type="entry name" value="Creatinase/methionine aminopeptidase superfamily"/>
    <property type="match status" value="1"/>
</dbReference>
<feature type="binding site" evidence="6">
    <location>
        <position position="232"/>
    </location>
    <ligand>
        <name>a divalent metal cation</name>
        <dbReference type="ChEBI" id="CHEBI:60240"/>
        <label>1</label>
    </ligand>
</feature>
<evidence type="ECO:0000313" key="10">
    <source>
        <dbReference type="Proteomes" id="UP000029409"/>
    </source>
</evidence>
<evidence type="ECO:0000256" key="7">
    <source>
        <dbReference type="RuleBase" id="RU003653"/>
    </source>
</evidence>
<dbReference type="Pfam" id="PF00557">
    <property type="entry name" value="Peptidase_M24"/>
    <property type="match status" value="1"/>
</dbReference>
<feature type="binding site" evidence="6">
    <location>
        <position position="167"/>
    </location>
    <ligand>
        <name>a divalent metal cation</name>
        <dbReference type="ChEBI" id="CHEBI:60240"/>
        <label>2</label>
        <note>catalytic</note>
    </ligand>
</feature>
<evidence type="ECO:0000256" key="5">
    <source>
        <dbReference type="ARBA" id="ARBA00022801"/>
    </source>
</evidence>
<feature type="binding site" evidence="6">
    <location>
        <position position="93"/>
    </location>
    <ligand>
        <name>a divalent metal cation</name>
        <dbReference type="ChEBI" id="CHEBI:60240"/>
        <label>1</label>
    </ligand>
</feature>
<feature type="binding site" evidence="6">
    <location>
        <position position="104"/>
    </location>
    <ligand>
        <name>a divalent metal cation</name>
        <dbReference type="ChEBI" id="CHEBI:60240"/>
        <label>1</label>
    </ligand>
</feature>
<comment type="function">
    <text evidence="1 6">Removes the N-terminal methionine from nascent proteins. The N-terminal methionine is often cleaved when the second residue in the primary sequence is small and uncharged (Met-Ala-, Cys, Gly, Pro, Ser, Thr, or Val). Requires deformylation of the N(alpha)-formylated initiator methionine before it can be hydrolyzed.</text>
</comment>
<sequence>MTSDTEQDLEGLKAAGKVVGFTIAEMKKSVKPGMTTLELDKIGAEILKRFGAKSAPRETYDFPGDTCISLNEEVAHGIPGPKVIRAGDLINIDVSAELNGYYGDAAVSFQLPPYNQKLLRLCASAEETMMSVISHLRAGMRVNEIGRVMEAEARKRGYKVVRNLCSHGIGRTLHDTPHEILPYYNPRETTVLKPNQVITIEPFLSTGAQYVEQQPDGWTLTVPDNSRVAQFEHTIIVTKGRPIILTGA</sequence>
<dbReference type="HAMAP" id="MF_01974">
    <property type="entry name" value="MetAP_1"/>
    <property type="match status" value="1"/>
</dbReference>
<dbReference type="NCBIfam" id="TIGR00500">
    <property type="entry name" value="met_pdase_I"/>
    <property type="match status" value="1"/>
</dbReference>
<dbReference type="GO" id="GO:0004239">
    <property type="term" value="F:initiator methionyl aminopeptidase activity"/>
    <property type="evidence" value="ECO:0007669"/>
    <property type="project" value="UniProtKB-UniRule"/>
</dbReference>
<feature type="domain" description="Peptidase M24" evidence="8">
    <location>
        <begin position="11"/>
        <end position="239"/>
    </location>
</feature>
<comment type="catalytic activity">
    <reaction evidence="6 7">
        <text>Release of N-terminal amino acids, preferentially methionine, from peptides and arylamides.</text>
        <dbReference type="EC" id="3.4.11.18"/>
    </reaction>
</comment>
<keyword evidence="3 6" id="KW-0645">Protease</keyword>
<dbReference type="GO" id="GO:0006508">
    <property type="term" value="P:proteolysis"/>
    <property type="evidence" value="ECO:0007669"/>
    <property type="project" value="UniProtKB-KW"/>
</dbReference>
<dbReference type="CDD" id="cd01086">
    <property type="entry name" value="MetAP1"/>
    <property type="match status" value="1"/>
</dbReference>
<evidence type="ECO:0000256" key="1">
    <source>
        <dbReference type="ARBA" id="ARBA00002521"/>
    </source>
</evidence>
<dbReference type="PANTHER" id="PTHR43330">
    <property type="entry name" value="METHIONINE AMINOPEPTIDASE"/>
    <property type="match status" value="1"/>
</dbReference>
<dbReference type="Proteomes" id="UP000029409">
    <property type="component" value="Chromosome"/>
</dbReference>
<dbReference type="EC" id="3.4.11.18" evidence="6 7"/>
<comment type="cofactor">
    <cofactor evidence="6">
        <name>Co(2+)</name>
        <dbReference type="ChEBI" id="CHEBI:48828"/>
    </cofactor>
    <cofactor evidence="6">
        <name>Zn(2+)</name>
        <dbReference type="ChEBI" id="CHEBI:29105"/>
    </cofactor>
    <cofactor evidence="6">
        <name>Mn(2+)</name>
        <dbReference type="ChEBI" id="CHEBI:29035"/>
    </cofactor>
    <cofactor evidence="6">
        <name>Fe(2+)</name>
        <dbReference type="ChEBI" id="CHEBI:29033"/>
    </cofactor>
    <text evidence="6">Binds 2 divalent metal cations per subunit. Has a high-affinity and a low affinity metal-binding site. The true nature of the physiological cofactor is under debate. The enzyme is active with cobalt, zinc, manganese or divalent iron ions. Most likely, methionine aminopeptidases function as mononuclear Fe(2+)-metalloproteases under physiological conditions, and the catalytically relevant metal-binding site has been assigned to the histidine-containing high-affinity site.</text>
</comment>
<comment type="similarity">
    <text evidence="6">Belongs to the peptidase M24A family. Methionine aminopeptidase type 1 subfamily.</text>
</comment>
<dbReference type="GO" id="GO:0046872">
    <property type="term" value="F:metal ion binding"/>
    <property type="evidence" value="ECO:0007669"/>
    <property type="project" value="UniProtKB-UniRule"/>
</dbReference>
<feature type="binding site" evidence="6">
    <location>
        <position position="201"/>
    </location>
    <ligand>
        <name>a divalent metal cation</name>
        <dbReference type="ChEBI" id="CHEBI:60240"/>
        <label>2</label>
        <note>catalytic</note>
    </ligand>
</feature>
<name>A0A089HPC1_PAEDU</name>
<evidence type="ECO:0000313" key="9">
    <source>
        <dbReference type="EMBL" id="AIQ12580.1"/>
    </source>
</evidence>
<dbReference type="RefSeq" id="WP_042206428.1">
    <property type="nucleotide sequence ID" value="NZ_CP009288.1"/>
</dbReference>
<feature type="binding site" evidence="6">
    <location>
        <position position="174"/>
    </location>
    <ligand>
        <name>substrate</name>
    </ligand>
</feature>
<evidence type="ECO:0000256" key="2">
    <source>
        <dbReference type="ARBA" id="ARBA00022438"/>
    </source>
</evidence>
<feature type="binding site" evidence="6">
    <location>
        <position position="104"/>
    </location>
    <ligand>
        <name>a divalent metal cation</name>
        <dbReference type="ChEBI" id="CHEBI:60240"/>
        <label>2</label>
        <note>catalytic</note>
    </ligand>
</feature>
<protein>
    <recommendedName>
        <fullName evidence="6 7">Methionine aminopeptidase</fullName>
        <shortName evidence="6">MAP</shortName>
        <shortName evidence="6">MetAP</shortName>
        <ecNumber evidence="6 7">3.4.11.18</ecNumber>
    </recommendedName>
    <alternativeName>
        <fullName evidence="6">Peptidase M</fullName>
    </alternativeName>
</protein>
<dbReference type="OrthoDB" id="9802055at2"/>
<feature type="binding site" evidence="6">
    <location>
        <position position="232"/>
    </location>
    <ligand>
        <name>a divalent metal cation</name>
        <dbReference type="ChEBI" id="CHEBI:60240"/>
        <label>2</label>
        <note>catalytic</note>
    </ligand>
</feature>
<comment type="subunit">
    <text evidence="6">Monomer.</text>
</comment>
<evidence type="ECO:0000256" key="3">
    <source>
        <dbReference type="ARBA" id="ARBA00022670"/>
    </source>
</evidence>
<organism evidence="9 10">
    <name type="scientific">Paenibacillus durus</name>
    <name type="common">Paenibacillus azotofixans</name>
    <dbReference type="NCBI Taxonomy" id="44251"/>
    <lineage>
        <taxon>Bacteria</taxon>
        <taxon>Bacillati</taxon>
        <taxon>Bacillota</taxon>
        <taxon>Bacilli</taxon>
        <taxon>Bacillales</taxon>
        <taxon>Paenibacillaceae</taxon>
        <taxon>Paenibacillus</taxon>
    </lineage>
</organism>
<dbReference type="EMBL" id="CP009288">
    <property type="protein sequence ID" value="AIQ12580.1"/>
    <property type="molecule type" value="Genomic_DNA"/>
</dbReference>
<dbReference type="KEGG" id="pdu:PDUR_12230"/>
<feature type="binding site" evidence="6">
    <location>
        <position position="76"/>
    </location>
    <ligand>
        <name>substrate</name>
    </ligand>
</feature>
<dbReference type="SUPFAM" id="SSF55920">
    <property type="entry name" value="Creatinase/aminopeptidase"/>
    <property type="match status" value="1"/>
</dbReference>
<gene>
    <name evidence="6" type="primary">map</name>
    <name evidence="9" type="ORF">PDUR_12230</name>
</gene>
<keyword evidence="10" id="KW-1185">Reference proteome</keyword>
<dbReference type="InterPro" id="IPR036005">
    <property type="entry name" value="Creatinase/aminopeptidase-like"/>
</dbReference>
<evidence type="ECO:0000256" key="4">
    <source>
        <dbReference type="ARBA" id="ARBA00022723"/>
    </source>
</evidence>
<keyword evidence="2 6" id="KW-0031">Aminopeptidase</keyword>
<evidence type="ECO:0000259" key="8">
    <source>
        <dbReference type="Pfam" id="PF00557"/>
    </source>
</evidence>
<dbReference type="AlphaFoldDB" id="A0A089HPC1"/>
<evidence type="ECO:0000256" key="6">
    <source>
        <dbReference type="HAMAP-Rule" id="MF_01974"/>
    </source>
</evidence>
<dbReference type="GO" id="GO:0070006">
    <property type="term" value="F:metalloaminopeptidase activity"/>
    <property type="evidence" value="ECO:0007669"/>
    <property type="project" value="UniProtKB-UniRule"/>
</dbReference>
<keyword evidence="5 6" id="KW-0378">Hydrolase</keyword>
<dbReference type="STRING" id="44251.PDUR_12230"/>
<dbReference type="PANTHER" id="PTHR43330:SF13">
    <property type="entry name" value="METHIONINE AMINOPEPTIDASE 2"/>
    <property type="match status" value="1"/>
</dbReference>
<dbReference type="InterPro" id="IPR001714">
    <property type="entry name" value="Pept_M24_MAP"/>
</dbReference>
<dbReference type="eggNOG" id="COG0024">
    <property type="taxonomic scope" value="Bacteria"/>
</dbReference>